<proteinExistence type="predicted"/>
<feature type="region of interest" description="Disordered" evidence="2">
    <location>
        <begin position="732"/>
        <end position="760"/>
    </location>
</feature>
<evidence type="ECO:0000256" key="2">
    <source>
        <dbReference type="SAM" id="MobiDB-lite"/>
    </source>
</evidence>
<organism evidence="4 5">
    <name type="scientific">Bionectria ochroleuca</name>
    <name type="common">Gliocladium roseum</name>
    <dbReference type="NCBI Taxonomy" id="29856"/>
    <lineage>
        <taxon>Eukaryota</taxon>
        <taxon>Fungi</taxon>
        <taxon>Dikarya</taxon>
        <taxon>Ascomycota</taxon>
        <taxon>Pezizomycotina</taxon>
        <taxon>Sordariomycetes</taxon>
        <taxon>Hypocreomycetidae</taxon>
        <taxon>Hypocreales</taxon>
        <taxon>Bionectriaceae</taxon>
        <taxon>Clonostachys</taxon>
    </lineage>
</organism>
<gene>
    <name evidence="4" type="ORF">CLO192961_LOCUS278439</name>
</gene>
<keyword evidence="3" id="KW-0472">Membrane</keyword>
<evidence type="ECO:0000256" key="1">
    <source>
        <dbReference type="SAM" id="Coils"/>
    </source>
</evidence>
<sequence>MKVTAESELMINQKHAILMEPQNAFQVLQTDEGDSLFFSIASTGALYVTRQLRDSETGWDKVELSAPLKIGSGKVKTFAAAQNPSNLRIDLAMVVNVDGQDTLYTSFENRHTAAGWDKGVTWNKIPFDAESTSPSSIQVENVYLLSIPSSAGEIVSCFVEIVREPKSDLKLLDRYYIQPSKGPHWVRHRLPHDVEAGSITSCLGRRAGDRVAGIYSFGHLVDDRSLLYTPERNPRRPDTAPLTSVLRLPEGATSIASSINPGGESSLFVAAEEGLYVYAPDNQRQDASPELVIPSDPVKGTNTFAKASRLQAISADSRTVVWGLGPNEDLVYASCQSGQEVNQKAWSPPIRLAKDVDTFTFYLNVNQNGNTLFVQTTEQKLLQYTEDHRTEEWSSSPIALPPMGMDEMLEQHTFTSHVQISNDDGLPAIKQAVELRCPRAITVYVNNVYHKLGPEKPVKAETDATGALIVMQLTDSIAAACLQVVYGDHIFNIDPQTNARKTLRGIRSGDDLSKIKVKDSKGSETPLVPSDVSAETRDEVAKGLSRLLDIQSDFPADGSPMQTAKGVRESSKPGWGAICGPNCFEVYEAGQGIHATDISDSVAIGMGALFRFLKEAWNEVKKIFFDIVDGVQCFFVWIGGKIYRAVLNTIEAVFHAIEFVFTQIKVFFDKLVAWIGFLFSWGDILRTHRVLKNISLQYARYAIKQIDVLAEDLQAGFKTVKNNIDEWAELNLPDSGKSIGEQKNGSDPGTETTSPQSSWASYHTSNGIGIAKTPAKLLNSDHSGLEDLFRVLETAVKEEEVEIKQAVQQIKDEVAAKFMTLSPEQVIRKVLAIVAKFVIGSAENLSQRLLELVKMILSGLLDLLTAPLEIPVISWVYKNVITDGDELSVLDLVCLVSAIPATIIFKAVTNRNPFPDNSHTMALINATDFDDLMQLLSGGQEGYSSLASGDETGPAAEEKPPTGKIVVAFMKLYAFITGGLNATLAVFKQTGLDKTAIPVRVASISLWIVHNLPGIIANHIATERPWQLKFSVILTTLSCGKCLADNLPLSWLDLSPLEEIWGSIVSPALGTLFGVLSLVPLITNVNGKRFLTAAETFTLCSGLCSATSGTLTILTTKFMEPDTREIALLISASLTMASGELTTVGAIVTLKSLFALES</sequence>
<feature type="transmembrane region" description="Helical" evidence="3">
    <location>
        <begin position="1126"/>
        <end position="1150"/>
    </location>
</feature>
<feature type="transmembrane region" description="Helical" evidence="3">
    <location>
        <begin position="999"/>
        <end position="1021"/>
    </location>
</feature>
<keyword evidence="5" id="KW-1185">Reference proteome</keyword>
<feature type="transmembrane region" description="Helical" evidence="3">
    <location>
        <begin position="1060"/>
        <end position="1083"/>
    </location>
</feature>
<keyword evidence="3" id="KW-1133">Transmembrane helix</keyword>
<feature type="coiled-coil region" evidence="1">
    <location>
        <begin position="789"/>
        <end position="816"/>
    </location>
</feature>
<evidence type="ECO:0000313" key="5">
    <source>
        <dbReference type="Proteomes" id="UP000766486"/>
    </source>
</evidence>
<dbReference type="Proteomes" id="UP000766486">
    <property type="component" value="Unassembled WGS sequence"/>
</dbReference>
<comment type="caution">
    <text evidence="4">The sequence shown here is derived from an EMBL/GenBank/DDBJ whole genome shotgun (WGS) entry which is preliminary data.</text>
</comment>
<evidence type="ECO:0000256" key="3">
    <source>
        <dbReference type="SAM" id="Phobius"/>
    </source>
</evidence>
<keyword evidence="3" id="KW-0812">Transmembrane</keyword>
<dbReference type="EMBL" id="CABFNS010000814">
    <property type="protein sequence ID" value="VUC30108.1"/>
    <property type="molecule type" value="Genomic_DNA"/>
</dbReference>
<feature type="compositionally biased region" description="Polar residues" evidence="2">
    <location>
        <begin position="741"/>
        <end position="760"/>
    </location>
</feature>
<protein>
    <submittedName>
        <fullName evidence="4">Uncharacterized protein</fullName>
    </submittedName>
</protein>
<keyword evidence="1" id="KW-0175">Coiled coil</keyword>
<feature type="transmembrane region" description="Helical" evidence="3">
    <location>
        <begin position="965"/>
        <end position="987"/>
    </location>
</feature>
<reference evidence="4 5" key="1">
    <citation type="submission" date="2019-06" db="EMBL/GenBank/DDBJ databases">
        <authorList>
            <person name="Broberg M."/>
        </authorList>
    </citation>
    <scope>NUCLEOTIDE SEQUENCE [LARGE SCALE GENOMIC DNA]</scope>
</reference>
<accession>A0ABY6UFW7</accession>
<evidence type="ECO:0000313" key="4">
    <source>
        <dbReference type="EMBL" id="VUC30108.1"/>
    </source>
</evidence>
<name>A0ABY6UFW7_BIOOC</name>